<gene>
    <name evidence="4" type="ORF">SAMN06265355_11569</name>
</gene>
<reference evidence="5" key="1">
    <citation type="submission" date="2017-06" db="EMBL/GenBank/DDBJ databases">
        <authorList>
            <person name="Varghese N."/>
            <person name="Submissions S."/>
        </authorList>
    </citation>
    <scope>NUCLEOTIDE SEQUENCE [LARGE SCALE GENOMIC DNA]</scope>
    <source>
        <strain evidence="5">DSM 44485</strain>
    </source>
</reference>
<organism evidence="4 5">
    <name type="scientific">Actinomadura mexicana</name>
    <dbReference type="NCBI Taxonomy" id="134959"/>
    <lineage>
        <taxon>Bacteria</taxon>
        <taxon>Bacillati</taxon>
        <taxon>Actinomycetota</taxon>
        <taxon>Actinomycetes</taxon>
        <taxon>Streptosporangiales</taxon>
        <taxon>Thermomonosporaceae</taxon>
        <taxon>Actinomadura</taxon>
    </lineage>
</organism>
<dbReference type="EMBL" id="FZNP01000015">
    <property type="protein sequence ID" value="SNS33690.1"/>
    <property type="molecule type" value="Genomic_DNA"/>
</dbReference>
<dbReference type="RefSeq" id="WP_089315449.1">
    <property type="nucleotide sequence ID" value="NZ_FZNP01000015.1"/>
</dbReference>
<dbReference type="InterPro" id="IPR011010">
    <property type="entry name" value="DNA_brk_join_enz"/>
</dbReference>
<dbReference type="GO" id="GO:0015074">
    <property type="term" value="P:DNA integration"/>
    <property type="evidence" value="ECO:0007669"/>
    <property type="project" value="InterPro"/>
</dbReference>
<evidence type="ECO:0000256" key="2">
    <source>
        <dbReference type="SAM" id="MobiDB-lite"/>
    </source>
</evidence>
<dbReference type="InterPro" id="IPR050090">
    <property type="entry name" value="Tyrosine_recombinase_XerCD"/>
</dbReference>
<dbReference type="OrthoDB" id="3773913at2"/>
<feature type="region of interest" description="Disordered" evidence="2">
    <location>
        <begin position="302"/>
        <end position="335"/>
    </location>
</feature>
<dbReference type="AlphaFoldDB" id="A0A239DMH4"/>
<proteinExistence type="predicted"/>
<dbReference type="GO" id="GO:0006310">
    <property type="term" value="P:DNA recombination"/>
    <property type="evidence" value="ECO:0007669"/>
    <property type="project" value="UniProtKB-KW"/>
</dbReference>
<evidence type="ECO:0000313" key="5">
    <source>
        <dbReference type="Proteomes" id="UP000198420"/>
    </source>
</evidence>
<evidence type="ECO:0000259" key="3">
    <source>
        <dbReference type="PROSITE" id="PS51898"/>
    </source>
</evidence>
<keyword evidence="5" id="KW-1185">Reference proteome</keyword>
<dbReference type="InterPro" id="IPR002104">
    <property type="entry name" value="Integrase_catalytic"/>
</dbReference>
<dbReference type="SUPFAM" id="SSF56349">
    <property type="entry name" value="DNA breaking-rejoining enzymes"/>
    <property type="match status" value="1"/>
</dbReference>
<dbReference type="Gene3D" id="1.10.443.10">
    <property type="entry name" value="Intergrase catalytic core"/>
    <property type="match status" value="1"/>
</dbReference>
<dbReference type="PANTHER" id="PTHR30349">
    <property type="entry name" value="PHAGE INTEGRASE-RELATED"/>
    <property type="match status" value="1"/>
</dbReference>
<protein>
    <submittedName>
        <fullName evidence="4">Site-specific recombinase XerD</fullName>
    </submittedName>
</protein>
<accession>A0A239DMH4</accession>
<dbReference type="PANTHER" id="PTHR30349:SF64">
    <property type="entry name" value="PROPHAGE INTEGRASE INTD-RELATED"/>
    <property type="match status" value="1"/>
</dbReference>
<name>A0A239DMH4_9ACTN</name>
<dbReference type="PROSITE" id="PS51898">
    <property type="entry name" value="TYR_RECOMBINASE"/>
    <property type="match status" value="1"/>
</dbReference>
<dbReference type="Pfam" id="PF00589">
    <property type="entry name" value="Phage_integrase"/>
    <property type="match status" value="1"/>
</dbReference>
<sequence length="462" mass="51783">MDDTTYDVVVHQTEVYKGKRTTSYIVRWKVGKKRWKESLRNKAQADSFRSSLVSAARKGEAFSLKTGRPVSWQRDEDAITWYAFSVDYCAAKWPYASPNHRRGIAEALTDATEVLLTSSKGAPAGALLREALRGWAYSGLHQNGGEPPEHLLPALRWLERNTIDLRDLTPDRQGSQLARQVLDRLSRKQDGSPAAGSTATRKRATFNNAMEFACERRILPVNPLTLVKWTRPRVAQTLDLRVVANPDQARRLLEAVRAQGKRGERMVGFYAVMYYAALRPEEAVDLRRDHLVSLPDDGWGEMRLTHAEPRSGSRWTNSGKPRDKQPLKHRAPGETRSVPIHPELVTLLRHHIKAFNIQPEGRLFVGPRGGIMTDRTYLGMWHKARQKALNPHEAASPLAETPYALRHAAVSTWLGAGVPAAQVAEWAGHSVAVLLRVYAKCVAGQEEDAKRRIAEATRPKDG</sequence>
<dbReference type="InterPro" id="IPR013762">
    <property type="entry name" value="Integrase-like_cat_sf"/>
</dbReference>
<dbReference type="GO" id="GO:0003677">
    <property type="term" value="F:DNA binding"/>
    <property type="evidence" value="ECO:0007669"/>
    <property type="project" value="InterPro"/>
</dbReference>
<keyword evidence="1" id="KW-0233">DNA recombination</keyword>
<feature type="domain" description="Tyr recombinase" evidence="3">
    <location>
        <begin position="239"/>
        <end position="452"/>
    </location>
</feature>
<dbReference type="Proteomes" id="UP000198420">
    <property type="component" value="Unassembled WGS sequence"/>
</dbReference>
<evidence type="ECO:0000313" key="4">
    <source>
        <dbReference type="EMBL" id="SNS33690.1"/>
    </source>
</evidence>
<evidence type="ECO:0000256" key="1">
    <source>
        <dbReference type="ARBA" id="ARBA00023172"/>
    </source>
</evidence>